<evidence type="ECO:0000256" key="2">
    <source>
        <dbReference type="SAM" id="SignalP"/>
    </source>
</evidence>
<dbReference type="NCBIfam" id="TIGR03059">
    <property type="entry name" value="psaOeuk"/>
    <property type="match status" value="1"/>
</dbReference>
<feature type="transmembrane region" description="Helical" evidence="1">
    <location>
        <begin position="58"/>
        <end position="78"/>
    </location>
</feature>
<feature type="signal peptide" evidence="2">
    <location>
        <begin position="1"/>
        <end position="16"/>
    </location>
</feature>
<evidence type="ECO:0000256" key="1">
    <source>
        <dbReference type="SAM" id="Phobius"/>
    </source>
</evidence>
<accession>Q5K2Q8</accession>
<dbReference type="PANTHER" id="PTHR36311:SF1">
    <property type="entry name" value="PHOTOSYSTEM I SUBUNIT O"/>
    <property type="match status" value="1"/>
</dbReference>
<keyword evidence="1" id="KW-0472">Membrane</keyword>
<reference evidence="3" key="1">
    <citation type="submission" date="2004-07" db="EMBL/GenBank/DDBJ databases">
        <title>Protein transport into complex plastids of Cryptophytes.</title>
        <authorList>
            <person name="Gould S.B."/>
            <person name="Sommer M."/>
            <person name="Hadfi K."/>
            <person name="Zauner S."/>
            <person name="Maier U.G."/>
        </authorList>
    </citation>
    <scope>NUCLEOTIDE SEQUENCE</scope>
</reference>
<dbReference type="AlphaFoldDB" id="Q5K2Q8"/>
<dbReference type="PANTHER" id="PTHR36311">
    <property type="entry name" value="PHOTOSYSTEM I SUBUNIT O"/>
    <property type="match status" value="1"/>
</dbReference>
<feature type="transmembrane region" description="Helical" evidence="1">
    <location>
        <begin position="115"/>
        <end position="140"/>
    </location>
</feature>
<dbReference type="Pfam" id="PF22832">
    <property type="entry name" value="PsaO_TMD"/>
    <property type="match status" value="1"/>
</dbReference>
<dbReference type="InterPro" id="IPR017498">
    <property type="entry name" value="PSI_PsaO"/>
</dbReference>
<keyword evidence="1" id="KW-1133">Transmembrane helix</keyword>
<keyword evidence="1" id="KW-0812">Transmembrane</keyword>
<proteinExistence type="evidence at transcript level"/>
<feature type="chain" id="PRO_5004257621" evidence="2">
    <location>
        <begin position="17"/>
        <end position="145"/>
    </location>
</feature>
<gene>
    <name evidence="3" type="primary">psaO</name>
</gene>
<evidence type="ECO:0000313" key="3">
    <source>
        <dbReference type="EMBL" id="CAH04628.1"/>
    </source>
</evidence>
<keyword evidence="2" id="KW-0732">Signal</keyword>
<organism evidence="3">
    <name type="scientific">Guillardia theta</name>
    <name type="common">Cryptophyte</name>
    <name type="synonym">Cryptomonas phi</name>
    <dbReference type="NCBI Taxonomy" id="55529"/>
    <lineage>
        <taxon>Eukaryota</taxon>
        <taxon>Cryptophyceae</taxon>
        <taxon>Pyrenomonadales</taxon>
        <taxon>Geminigeraceae</taxon>
        <taxon>Guillardia</taxon>
    </lineage>
</organism>
<protein>
    <submittedName>
        <fullName evidence="3">Photosystem I subunit O</fullName>
    </submittedName>
</protein>
<dbReference type="EMBL" id="AJ784220">
    <property type="protein sequence ID" value="CAH04628.1"/>
    <property type="molecule type" value="mRNA"/>
</dbReference>
<name>Q5K2Q8_GUITH</name>
<sequence>MKTSVVLLACIATASAFAPAAFTPKAQLPALRSGRAAQGALSLKAKEFEMSDGTPYKISVAPVAAIGFVGWVLPTVLIPSNIPLYGGKGLTAAFASSIAENLAKFPAPPALTDPFWLLCFIWHSGLFAVMMFGSIGWNGFYANKK</sequence>